<organism evidence="3 4">
    <name type="scientific">Kocuria rosea subsp. polaris</name>
    <dbReference type="NCBI Taxonomy" id="136273"/>
    <lineage>
        <taxon>Bacteria</taxon>
        <taxon>Bacillati</taxon>
        <taxon>Actinomycetota</taxon>
        <taxon>Actinomycetes</taxon>
        <taxon>Micrococcales</taxon>
        <taxon>Micrococcaceae</taxon>
        <taxon>Kocuria</taxon>
    </lineage>
</organism>
<feature type="compositionally biased region" description="Low complexity" evidence="1">
    <location>
        <begin position="18"/>
        <end position="28"/>
    </location>
</feature>
<proteinExistence type="predicted"/>
<feature type="transmembrane region" description="Helical" evidence="2">
    <location>
        <begin position="159"/>
        <end position="178"/>
    </location>
</feature>
<dbReference type="EMBL" id="LQBK01000004">
    <property type="protein sequence ID" value="KUG61546.1"/>
    <property type="molecule type" value="Genomic_DNA"/>
</dbReference>
<dbReference type="OrthoDB" id="4883664at2"/>
<comment type="caution">
    <text evidence="3">The sequence shown here is derived from an EMBL/GenBank/DDBJ whole genome shotgun (WGS) entry which is preliminary data.</text>
</comment>
<keyword evidence="2" id="KW-1133">Transmembrane helix</keyword>
<sequence length="195" mass="20379">MSNPYPQQPEDPRGGPPQYQASGDQYGAGQYGGGQYGGGRPGAAPPEVKRLLTLTLVSAAIYLVNQVLGLITTSSADMSATYEQSGLTPEQIAQTQSVGVIFSVVVIVVALALYALVYVFLKKGKNWARVLGIVLAILSTLGVLLGLLTTAMVGLSGTGIIGAVLGLLLVVVNVLWLVTAFKAPVKHWFAPPRMA</sequence>
<feature type="transmembrane region" description="Helical" evidence="2">
    <location>
        <begin position="51"/>
        <end position="71"/>
    </location>
</feature>
<dbReference type="AlphaFoldDB" id="A0A0W8INT0"/>
<evidence type="ECO:0000256" key="2">
    <source>
        <dbReference type="SAM" id="Phobius"/>
    </source>
</evidence>
<keyword evidence="2" id="KW-0812">Transmembrane</keyword>
<gene>
    <name evidence="3" type="ORF">AVL61_01070</name>
</gene>
<reference evidence="4" key="1">
    <citation type="submission" date="2015-12" db="EMBL/GenBank/DDBJ databases">
        <authorList>
            <person name="Nair G.R."/>
            <person name="Kaur G."/>
            <person name="Mayilraj S."/>
        </authorList>
    </citation>
    <scope>NUCLEOTIDE SEQUENCE [LARGE SCALE GENOMIC DNA]</scope>
    <source>
        <strain evidence="4">CD08_4</strain>
    </source>
</reference>
<keyword evidence="2" id="KW-0472">Membrane</keyword>
<feature type="transmembrane region" description="Helical" evidence="2">
    <location>
        <begin position="98"/>
        <end position="121"/>
    </location>
</feature>
<name>A0A0W8INT0_KOCRO</name>
<dbReference type="RefSeq" id="WP_058872962.1">
    <property type="nucleotide sequence ID" value="NZ_LQBK01000004.1"/>
</dbReference>
<dbReference type="Proteomes" id="UP000053512">
    <property type="component" value="Unassembled WGS sequence"/>
</dbReference>
<protein>
    <submittedName>
        <fullName evidence="3">Uncharacterized protein</fullName>
    </submittedName>
</protein>
<evidence type="ECO:0000313" key="3">
    <source>
        <dbReference type="EMBL" id="KUG61546.1"/>
    </source>
</evidence>
<feature type="region of interest" description="Disordered" evidence="1">
    <location>
        <begin position="1"/>
        <end position="30"/>
    </location>
</feature>
<accession>A0A0W8INT0</accession>
<feature type="transmembrane region" description="Helical" evidence="2">
    <location>
        <begin position="133"/>
        <end position="153"/>
    </location>
</feature>
<evidence type="ECO:0000313" key="4">
    <source>
        <dbReference type="Proteomes" id="UP000053512"/>
    </source>
</evidence>
<evidence type="ECO:0000256" key="1">
    <source>
        <dbReference type="SAM" id="MobiDB-lite"/>
    </source>
</evidence>